<protein>
    <recommendedName>
        <fullName evidence="6">NarX-like N-terminal domain-containing protein</fullName>
    </recommendedName>
</protein>
<keyword evidence="4 5" id="KW-0472">Membrane</keyword>
<keyword evidence="3 5" id="KW-1133">Transmembrane helix</keyword>
<proteinExistence type="predicted"/>
<evidence type="ECO:0000256" key="2">
    <source>
        <dbReference type="ARBA" id="ARBA00022692"/>
    </source>
</evidence>
<evidence type="ECO:0000256" key="4">
    <source>
        <dbReference type="ARBA" id="ARBA00023136"/>
    </source>
</evidence>
<sequence>MGNPFPLPPRGSRGPHLLAIFLIAVLLVVETVLVDGYLMEQRRDAEIINVAGRQRMLSQRIAKLVALDYPEVGSDISEWRARHDWLKDDLAGRPVHARLLALDSLVYALSAAARAPAQSVERGREVNQLADEFLLAMDAIVDELSLAATNRADQQRHLDYWLTGLALGILLLDLILMFRPWRRVS</sequence>
<accession>A0A4S4NNE4</accession>
<dbReference type="InterPro" id="IPR029095">
    <property type="entry name" value="NarX-like_N"/>
</dbReference>
<reference evidence="7 8" key="1">
    <citation type="submission" date="2019-04" db="EMBL/GenBank/DDBJ databases">
        <title>Lewinella litorea sp. nov., isolated from a marine sand.</title>
        <authorList>
            <person name="Yoon J.-H."/>
        </authorList>
    </citation>
    <scope>NUCLEOTIDE SEQUENCE [LARGE SCALE GENOMIC DNA]</scope>
    <source>
        <strain evidence="7 8">HSMS-39</strain>
    </source>
</reference>
<feature type="transmembrane region" description="Helical" evidence="5">
    <location>
        <begin position="160"/>
        <end position="178"/>
    </location>
</feature>
<name>A0A4S4NNE4_9BACT</name>
<dbReference type="OrthoDB" id="9760839at2"/>
<dbReference type="Proteomes" id="UP000308528">
    <property type="component" value="Unassembled WGS sequence"/>
</dbReference>
<keyword evidence="2 5" id="KW-0812">Transmembrane</keyword>
<dbReference type="GO" id="GO:0016020">
    <property type="term" value="C:membrane"/>
    <property type="evidence" value="ECO:0007669"/>
    <property type="project" value="UniProtKB-SubCell"/>
</dbReference>
<evidence type="ECO:0000259" key="6">
    <source>
        <dbReference type="Pfam" id="PF13675"/>
    </source>
</evidence>
<evidence type="ECO:0000313" key="8">
    <source>
        <dbReference type="Proteomes" id="UP000308528"/>
    </source>
</evidence>
<comment type="subcellular location">
    <subcellularLocation>
        <location evidence="1">Membrane</location>
        <topology evidence="1">Multi-pass membrane protein</topology>
    </subcellularLocation>
</comment>
<feature type="transmembrane region" description="Helical" evidence="5">
    <location>
        <begin position="16"/>
        <end position="38"/>
    </location>
</feature>
<feature type="domain" description="NarX-like N-terminal" evidence="6">
    <location>
        <begin position="40"/>
        <end position="67"/>
    </location>
</feature>
<dbReference type="RefSeq" id="WP_136457873.1">
    <property type="nucleotide sequence ID" value="NZ_SRSF01000002.1"/>
</dbReference>
<evidence type="ECO:0000256" key="1">
    <source>
        <dbReference type="ARBA" id="ARBA00004141"/>
    </source>
</evidence>
<evidence type="ECO:0000256" key="3">
    <source>
        <dbReference type="ARBA" id="ARBA00022989"/>
    </source>
</evidence>
<gene>
    <name evidence="7" type="ORF">E4021_07260</name>
</gene>
<evidence type="ECO:0000313" key="7">
    <source>
        <dbReference type="EMBL" id="THH40527.1"/>
    </source>
</evidence>
<evidence type="ECO:0000256" key="5">
    <source>
        <dbReference type="SAM" id="Phobius"/>
    </source>
</evidence>
<dbReference type="EMBL" id="SRSF01000002">
    <property type="protein sequence ID" value="THH40527.1"/>
    <property type="molecule type" value="Genomic_DNA"/>
</dbReference>
<dbReference type="Pfam" id="PF13675">
    <property type="entry name" value="PilJ"/>
    <property type="match status" value="1"/>
</dbReference>
<comment type="caution">
    <text evidence="7">The sequence shown here is derived from an EMBL/GenBank/DDBJ whole genome shotgun (WGS) entry which is preliminary data.</text>
</comment>
<organism evidence="7 8">
    <name type="scientific">Neolewinella litorea</name>
    <dbReference type="NCBI Taxonomy" id="2562452"/>
    <lineage>
        <taxon>Bacteria</taxon>
        <taxon>Pseudomonadati</taxon>
        <taxon>Bacteroidota</taxon>
        <taxon>Saprospiria</taxon>
        <taxon>Saprospirales</taxon>
        <taxon>Lewinellaceae</taxon>
        <taxon>Neolewinella</taxon>
    </lineage>
</organism>
<dbReference type="AlphaFoldDB" id="A0A4S4NNE4"/>
<keyword evidence="8" id="KW-1185">Reference proteome</keyword>